<dbReference type="Pfam" id="PF02517">
    <property type="entry name" value="Rce1-like"/>
    <property type="match status" value="1"/>
</dbReference>
<dbReference type="PROSITE" id="PS51257">
    <property type="entry name" value="PROKAR_LIPOPROTEIN"/>
    <property type="match status" value="1"/>
</dbReference>
<feature type="transmembrane region" description="Helical" evidence="1">
    <location>
        <begin position="20"/>
        <end position="42"/>
    </location>
</feature>
<dbReference type="GO" id="GO:0004175">
    <property type="term" value="F:endopeptidase activity"/>
    <property type="evidence" value="ECO:0007669"/>
    <property type="project" value="UniProtKB-ARBA"/>
</dbReference>
<organism evidence="3 4">
    <name type="scientific">Ectobacillus ponti</name>
    <dbReference type="NCBI Taxonomy" id="2961894"/>
    <lineage>
        <taxon>Bacteria</taxon>
        <taxon>Bacillati</taxon>
        <taxon>Bacillota</taxon>
        <taxon>Bacilli</taxon>
        <taxon>Bacillales</taxon>
        <taxon>Bacillaceae</taxon>
        <taxon>Ectobacillus</taxon>
    </lineage>
</organism>
<keyword evidence="1" id="KW-1133">Transmembrane helix</keyword>
<feature type="transmembrane region" description="Helical" evidence="1">
    <location>
        <begin position="62"/>
        <end position="83"/>
    </location>
</feature>
<dbReference type="AlphaFoldDB" id="A0AA41XC95"/>
<keyword evidence="4" id="KW-1185">Reference proteome</keyword>
<feature type="transmembrane region" description="Helical" evidence="1">
    <location>
        <begin position="157"/>
        <end position="178"/>
    </location>
</feature>
<reference evidence="3" key="1">
    <citation type="submission" date="2022-07" db="EMBL/GenBank/DDBJ databases">
        <authorList>
            <person name="Li W.-J."/>
            <person name="Deng Q.-Q."/>
        </authorList>
    </citation>
    <scope>NUCLEOTIDE SEQUENCE</scope>
    <source>
        <strain evidence="3">SYSU M60031</strain>
    </source>
</reference>
<keyword evidence="3" id="KW-0645">Protease</keyword>
<comment type="caution">
    <text evidence="3">The sequence shown here is derived from an EMBL/GenBank/DDBJ whole genome shotgun (WGS) entry which is preliminary data.</text>
</comment>
<proteinExistence type="predicted"/>
<dbReference type="Proteomes" id="UP001156102">
    <property type="component" value="Unassembled WGS sequence"/>
</dbReference>
<keyword evidence="3" id="KW-0482">Metalloprotease</keyword>
<feature type="transmembrane region" description="Helical" evidence="1">
    <location>
        <begin position="223"/>
        <end position="243"/>
    </location>
</feature>
<accession>A0AA41XC95</accession>
<keyword evidence="1" id="KW-0812">Transmembrane</keyword>
<dbReference type="GO" id="GO:0080120">
    <property type="term" value="P:CAAX-box protein maturation"/>
    <property type="evidence" value="ECO:0007669"/>
    <property type="project" value="UniProtKB-ARBA"/>
</dbReference>
<gene>
    <name evidence="3" type="ORF">NK662_19390</name>
</gene>
<keyword evidence="1" id="KW-0472">Membrane</keyword>
<feature type="domain" description="CAAX prenyl protease 2/Lysostaphin resistance protein A-like" evidence="2">
    <location>
        <begin position="110"/>
        <end position="196"/>
    </location>
</feature>
<evidence type="ECO:0000313" key="3">
    <source>
        <dbReference type="EMBL" id="MCP8970684.1"/>
    </source>
</evidence>
<sequence>MRAVVGFVVLDLYLNLVIKAAGLSTFVWVGCALLFFVLAHFVSRLTGLQGLPALGYRLHLRWSRRLGAGFLTGFIAWGILYAAEGLLGKFTFAGWMSPAHNAMLMLEAGVGLFLGSTITDAIVTGYVFAHLRGRIPDGLVLLAANLMYVLDDSWHEGFGLHNLIFSVLLGLSLGYAFLKTNSIWMTSGIHWGLNFMYALVYGIPGREAAGGLFIKEAGKNGFIFEVLPLVVPTIMFAAVCLLLKQSSRRRIEELSEPVV</sequence>
<protein>
    <submittedName>
        <fullName evidence="3">CPBP family intramembrane metalloprotease</fullName>
    </submittedName>
</protein>
<evidence type="ECO:0000259" key="2">
    <source>
        <dbReference type="Pfam" id="PF02517"/>
    </source>
</evidence>
<keyword evidence="3" id="KW-0378">Hydrolase</keyword>
<evidence type="ECO:0000256" key="1">
    <source>
        <dbReference type="SAM" id="Phobius"/>
    </source>
</evidence>
<dbReference type="RefSeq" id="WP_254760608.1">
    <property type="nucleotide sequence ID" value="NZ_JANCLT010000013.1"/>
</dbReference>
<name>A0AA41XC95_9BACI</name>
<dbReference type="GO" id="GO:0008237">
    <property type="term" value="F:metallopeptidase activity"/>
    <property type="evidence" value="ECO:0007669"/>
    <property type="project" value="UniProtKB-KW"/>
</dbReference>
<dbReference type="EMBL" id="JANCLT010000013">
    <property type="protein sequence ID" value="MCP8970684.1"/>
    <property type="molecule type" value="Genomic_DNA"/>
</dbReference>
<evidence type="ECO:0000313" key="4">
    <source>
        <dbReference type="Proteomes" id="UP001156102"/>
    </source>
</evidence>
<feature type="transmembrane region" description="Helical" evidence="1">
    <location>
        <begin position="103"/>
        <end position="128"/>
    </location>
</feature>
<dbReference type="InterPro" id="IPR003675">
    <property type="entry name" value="Rce1/LyrA-like_dom"/>
</dbReference>
<feature type="transmembrane region" description="Helical" evidence="1">
    <location>
        <begin position="183"/>
        <end position="203"/>
    </location>
</feature>